<dbReference type="EMBL" id="RIBY02002522">
    <property type="protein sequence ID" value="KAH9810473.1"/>
    <property type="molecule type" value="Genomic_DNA"/>
</dbReference>
<dbReference type="Proteomes" id="UP001138500">
    <property type="component" value="Unassembled WGS sequence"/>
</dbReference>
<feature type="non-terminal residue" evidence="2">
    <location>
        <position position="1"/>
    </location>
</feature>
<feature type="region of interest" description="Disordered" evidence="1">
    <location>
        <begin position="167"/>
        <end position="189"/>
    </location>
</feature>
<feature type="compositionally biased region" description="Basic and acidic residues" evidence="1">
    <location>
        <begin position="311"/>
        <end position="321"/>
    </location>
</feature>
<name>A0A9W7VYC2_9PEZI</name>
<feature type="region of interest" description="Disordered" evidence="1">
    <location>
        <begin position="84"/>
        <end position="106"/>
    </location>
</feature>
<reference evidence="2 3" key="2">
    <citation type="journal article" date="2021" name="Curr. Genet.">
        <title>Genetic response to nitrogen starvation in the aggressive Eucalyptus foliar pathogen Teratosphaeria destructans.</title>
        <authorList>
            <person name="Havenga M."/>
            <person name="Wingfield B.D."/>
            <person name="Wingfield M.J."/>
            <person name="Dreyer L.L."/>
            <person name="Roets F."/>
            <person name="Aylward J."/>
        </authorList>
    </citation>
    <scope>NUCLEOTIDE SEQUENCE [LARGE SCALE GENOMIC DNA]</scope>
    <source>
        <strain evidence="2">CMW44962</strain>
    </source>
</reference>
<evidence type="ECO:0000256" key="1">
    <source>
        <dbReference type="SAM" id="MobiDB-lite"/>
    </source>
</evidence>
<feature type="region of interest" description="Disordered" evidence="1">
    <location>
        <begin position="294"/>
        <end position="321"/>
    </location>
</feature>
<keyword evidence="3" id="KW-1185">Reference proteome</keyword>
<feature type="region of interest" description="Disordered" evidence="1">
    <location>
        <begin position="1"/>
        <end position="26"/>
    </location>
</feature>
<proteinExistence type="predicted"/>
<evidence type="ECO:0000313" key="3">
    <source>
        <dbReference type="Proteomes" id="UP001138500"/>
    </source>
</evidence>
<comment type="caution">
    <text evidence="2">The sequence shown here is derived from an EMBL/GenBank/DDBJ whole genome shotgun (WGS) entry which is preliminary data.</text>
</comment>
<gene>
    <name evidence="2" type="ORF">Tdes44962_MAKER06006</name>
</gene>
<dbReference type="AlphaFoldDB" id="A0A9W7VYC2"/>
<reference evidence="2 3" key="1">
    <citation type="journal article" date="2018" name="IMA Fungus">
        <title>IMA Genome-F 10: Nine draft genome sequences of Claviceps purpurea s.lat., including C. arundinis, C. humidiphila, and C. cf. spartinae, pseudomolecules for the pitch canker pathogen Fusarium circinatum, draft genome of Davidsoniella eucalypti, Grosmannia galeiformis, Quambalaria eucalypti, and Teratosphaeria destructans.</title>
        <authorList>
            <person name="Wingfield B.D."/>
            <person name="Liu M."/>
            <person name="Nguyen H.D."/>
            <person name="Lane F.A."/>
            <person name="Morgan S.W."/>
            <person name="De Vos L."/>
            <person name="Wilken P.M."/>
            <person name="Duong T.A."/>
            <person name="Aylward J."/>
            <person name="Coetzee M.P."/>
            <person name="Dadej K."/>
            <person name="De Beer Z.W."/>
            <person name="Findlay W."/>
            <person name="Havenga M."/>
            <person name="Kolarik M."/>
            <person name="Menzies J.G."/>
            <person name="Naidoo K."/>
            <person name="Pochopski O."/>
            <person name="Shoukouhi P."/>
            <person name="Santana Q.C."/>
            <person name="Seifert K.A."/>
            <person name="Soal N."/>
            <person name="Steenkamp E.T."/>
            <person name="Tatham C.T."/>
            <person name="van der Nest M.A."/>
            <person name="Wingfield M.J."/>
        </authorList>
    </citation>
    <scope>NUCLEOTIDE SEQUENCE [LARGE SCALE GENOMIC DNA]</scope>
    <source>
        <strain evidence="2">CMW44962</strain>
    </source>
</reference>
<sequence length="381" mass="43182">MDTNADPQKKRKLPPLSTKVQSRKRRKINALDTTKAPITVPSIPTGRSLDNLLPSILEQRVFSKDIRQAPMGFISSRATLWKKRRTPEAATTKQQRPPRFPEKGTYYTHRNDGINWRGQRRYIMKFRIIQWNCPATDTTVEQGVGLKMPSNHSRAGSKRRFSTLTPIPEDQAFPAPSQEPGSEPELPRLPEGHSLDYTLPTIIAAHHDRPSRKRQKFPYSPLLHATAPQAGDEIVISPRAFRDYNSYAITLEEKVYVDADGVRWQAMEIAQPWIFRNLVPDYQSHGQEEAMRALKEDGEPVSPRTMPGSSRPERQLGRRDEDHGVVAARLRTFRFHSFAAELARDLSQGAESASAVDEEIAHPFLPGMLAIYHGRPIKMAS</sequence>
<accession>A0A9W7VYC2</accession>
<evidence type="ECO:0000313" key="2">
    <source>
        <dbReference type="EMBL" id="KAH9810473.1"/>
    </source>
</evidence>
<dbReference type="OrthoDB" id="10397762at2759"/>
<organism evidence="2 3">
    <name type="scientific">Teratosphaeria destructans</name>
    <dbReference type="NCBI Taxonomy" id="418781"/>
    <lineage>
        <taxon>Eukaryota</taxon>
        <taxon>Fungi</taxon>
        <taxon>Dikarya</taxon>
        <taxon>Ascomycota</taxon>
        <taxon>Pezizomycotina</taxon>
        <taxon>Dothideomycetes</taxon>
        <taxon>Dothideomycetidae</taxon>
        <taxon>Mycosphaerellales</taxon>
        <taxon>Teratosphaeriaceae</taxon>
        <taxon>Teratosphaeria</taxon>
    </lineage>
</organism>
<protein>
    <submittedName>
        <fullName evidence="2">Uncharacterized protein</fullName>
    </submittedName>
</protein>